<organism evidence="1 2">
    <name type="scientific">Boeremia exigua</name>
    <dbReference type="NCBI Taxonomy" id="749465"/>
    <lineage>
        <taxon>Eukaryota</taxon>
        <taxon>Fungi</taxon>
        <taxon>Dikarya</taxon>
        <taxon>Ascomycota</taxon>
        <taxon>Pezizomycotina</taxon>
        <taxon>Dothideomycetes</taxon>
        <taxon>Pleosporomycetidae</taxon>
        <taxon>Pleosporales</taxon>
        <taxon>Pleosporineae</taxon>
        <taxon>Didymellaceae</taxon>
        <taxon>Boeremia</taxon>
    </lineage>
</organism>
<evidence type="ECO:0000313" key="1">
    <source>
        <dbReference type="EMBL" id="KAJ8106461.1"/>
    </source>
</evidence>
<sequence length="391" mass="43794">MFLFNHKFLYQISSTGRSPTCSAKSTSHSGWVVCKISCPPRHITYDRSSTLKSRDGQGISQNLKDAAVPVGVVAYITKKLCEVMIGDEVYNSGSSKRANPQEEKRGRVSTPDYTSNLPRPPPVAKTYDTSCSTAPDTEAKNDNKATTCHFLRLPTEIRLQIYAYADLGGHTIEVLHLPVIKIAQAKQCFRTYSSNPVDRELVYRLECANDQSRRAAERSHRRCFSVHGLFALTSVCRQVRADTQVLVYELNAFAFSDGNYNYSSAIRGFTRSLSAREIAAVHTVYWPLVNGLMYQRNGQGRELEELDRSCAVELGALKGLERVVLRYFGSEFETVREKHSEAEAAELQSLLADRGGRDYAIKRQFRRTLAVRVETLMNIGVENLIQTIASG</sequence>
<name>A0ACC2HTQ5_9PLEO</name>
<comment type="caution">
    <text evidence="1">The sequence shown here is derived from an EMBL/GenBank/DDBJ whole genome shotgun (WGS) entry which is preliminary data.</text>
</comment>
<proteinExistence type="predicted"/>
<dbReference type="EMBL" id="JAPHNI010001164">
    <property type="protein sequence ID" value="KAJ8106461.1"/>
    <property type="molecule type" value="Genomic_DNA"/>
</dbReference>
<dbReference type="Proteomes" id="UP001153331">
    <property type="component" value="Unassembled WGS sequence"/>
</dbReference>
<evidence type="ECO:0000313" key="2">
    <source>
        <dbReference type="Proteomes" id="UP001153331"/>
    </source>
</evidence>
<keyword evidence="2" id="KW-1185">Reference proteome</keyword>
<reference evidence="1" key="1">
    <citation type="submission" date="2022-11" db="EMBL/GenBank/DDBJ databases">
        <title>Genome Sequence of Boeremia exigua.</title>
        <authorList>
            <person name="Buettner E."/>
        </authorList>
    </citation>
    <scope>NUCLEOTIDE SEQUENCE</scope>
    <source>
        <strain evidence="1">CU02</strain>
    </source>
</reference>
<gene>
    <name evidence="1" type="ORF">OPT61_g9522</name>
</gene>
<accession>A0ACC2HTQ5</accession>
<protein>
    <submittedName>
        <fullName evidence="1">Uncharacterized protein</fullName>
    </submittedName>
</protein>